<evidence type="ECO:0000259" key="1">
    <source>
        <dbReference type="PROSITE" id="PS50805"/>
    </source>
</evidence>
<dbReference type="InterPro" id="IPR001909">
    <property type="entry name" value="KRAB"/>
</dbReference>
<dbReference type="InterPro" id="IPR050169">
    <property type="entry name" value="Krueppel_C2H2_ZnF"/>
</dbReference>
<dbReference type="PANTHER" id="PTHR23232">
    <property type="entry name" value="KRAB DOMAIN C2H2 ZINC FINGER"/>
    <property type="match status" value="1"/>
</dbReference>
<dbReference type="RefSeq" id="XP_053063170.1">
    <property type="nucleotide sequence ID" value="XM_053207195.1"/>
</dbReference>
<dbReference type="SMART" id="SM00349">
    <property type="entry name" value="KRAB"/>
    <property type="match status" value="1"/>
</dbReference>
<protein>
    <submittedName>
        <fullName evidence="3">Zinc finger protein 12-like isoform X1</fullName>
    </submittedName>
</protein>
<dbReference type="GeneID" id="106972109"/>
<name>A0ABM3NUR5_ACIJB</name>
<evidence type="ECO:0000313" key="3">
    <source>
        <dbReference type="RefSeq" id="XP_053063170.1"/>
    </source>
</evidence>
<organism evidence="2 3">
    <name type="scientific">Acinonyx jubatus</name>
    <name type="common">Cheetah</name>
    <dbReference type="NCBI Taxonomy" id="32536"/>
    <lineage>
        <taxon>Eukaryota</taxon>
        <taxon>Metazoa</taxon>
        <taxon>Chordata</taxon>
        <taxon>Craniata</taxon>
        <taxon>Vertebrata</taxon>
        <taxon>Euteleostomi</taxon>
        <taxon>Mammalia</taxon>
        <taxon>Eutheria</taxon>
        <taxon>Laurasiatheria</taxon>
        <taxon>Carnivora</taxon>
        <taxon>Feliformia</taxon>
        <taxon>Felidae</taxon>
        <taxon>Felinae</taxon>
        <taxon>Acinonyx</taxon>
    </lineage>
</organism>
<dbReference type="Pfam" id="PF01352">
    <property type="entry name" value="KRAB"/>
    <property type="match status" value="1"/>
</dbReference>
<dbReference type="PROSITE" id="PS50805">
    <property type="entry name" value="KRAB"/>
    <property type="match status" value="1"/>
</dbReference>
<gene>
    <name evidence="3" type="primary">LOC106972109</name>
</gene>
<reference evidence="3" key="1">
    <citation type="submission" date="2025-08" db="UniProtKB">
        <authorList>
            <consortium name="RefSeq"/>
        </authorList>
    </citation>
    <scope>IDENTIFICATION</scope>
    <source>
        <tissue evidence="3">Blood</tissue>
    </source>
</reference>
<proteinExistence type="predicted"/>
<dbReference type="PANTHER" id="PTHR23232:SF142">
    <property type="entry name" value="GASTRULA ZINC FINGER PROTEIN XLCGF57.1-LIKE-RELATED"/>
    <property type="match status" value="1"/>
</dbReference>
<evidence type="ECO:0000313" key="2">
    <source>
        <dbReference type="Proteomes" id="UP001652583"/>
    </source>
</evidence>
<dbReference type="CDD" id="cd07765">
    <property type="entry name" value="KRAB_A-box"/>
    <property type="match status" value="1"/>
</dbReference>
<accession>A0ABM3NUR5</accession>
<sequence length="161" mass="18000">MQMEQVKMPQTSQTSNQQCLLNECSLDLCKTLGLVSFKDVSVSFTQVEWQWLDSAQKILCRDVMLENYSKLVAVGCLTIKPDVISQLEQGEEPWIIEVMFSSQSLPGELLCTQEMEATGNQILKWTVGYLVPVIFSYGRCNGIPQTGLLKTTEMYSLTSGG</sequence>
<feature type="domain" description="KRAB" evidence="1">
    <location>
        <begin position="35"/>
        <end position="106"/>
    </location>
</feature>
<dbReference type="Proteomes" id="UP001652583">
    <property type="component" value="Chromosome D2"/>
</dbReference>
<dbReference type="InterPro" id="IPR036051">
    <property type="entry name" value="KRAB_dom_sf"/>
</dbReference>
<dbReference type="SUPFAM" id="SSF109640">
    <property type="entry name" value="KRAB domain (Kruppel-associated box)"/>
    <property type="match status" value="1"/>
</dbReference>
<dbReference type="Gene3D" id="6.10.140.140">
    <property type="match status" value="1"/>
</dbReference>
<keyword evidence="2" id="KW-1185">Reference proteome</keyword>